<gene>
    <name evidence="1" type="ORF">WA026_017248</name>
</gene>
<comment type="caution">
    <text evidence="1">The sequence shown here is derived from an EMBL/GenBank/DDBJ whole genome shotgun (WGS) entry which is preliminary data.</text>
</comment>
<organism evidence="1 2">
    <name type="scientific">Henosepilachna vigintioctopunctata</name>
    <dbReference type="NCBI Taxonomy" id="420089"/>
    <lineage>
        <taxon>Eukaryota</taxon>
        <taxon>Metazoa</taxon>
        <taxon>Ecdysozoa</taxon>
        <taxon>Arthropoda</taxon>
        <taxon>Hexapoda</taxon>
        <taxon>Insecta</taxon>
        <taxon>Pterygota</taxon>
        <taxon>Neoptera</taxon>
        <taxon>Endopterygota</taxon>
        <taxon>Coleoptera</taxon>
        <taxon>Polyphaga</taxon>
        <taxon>Cucujiformia</taxon>
        <taxon>Coccinelloidea</taxon>
        <taxon>Coccinellidae</taxon>
        <taxon>Epilachninae</taxon>
        <taxon>Epilachnini</taxon>
        <taxon>Henosepilachna</taxon>
    </lineage>
</organism>
<keyword evidence="2" id="KW-1185">Reference proteome</keyword>
<dbReference type="EMBL" id="JARQZJ010000070">
    <property type="protein sequence ID" value="KAK9881728.1"/>
    <property type="molecule type" value="Genomic_DNA"/>
</dbReference>
<name>A0AAW1UKG4_9CUCU</name>
<evidence type="ECO:0000313" key="2">
    <source>
        <dbReference type="Proteomes" id="UP001431783"/>
    </source>
</evidence>
<dbReference type="AlphaFoldDB" id="A0AAW1UKG4"/>
<accession>A0AAW1UKG4</accession>
<reference evidence="1 2" key="1">
    <citation type="submission" date="2023-03" db="EMBL/GenBank/DDBJ databases">
        <title>Genome insight into feeding habits of ladybird beetles.</title>
        <authorList>
            <person name="Li H.-S."/>
            <person name="Huang Y.-H."/>
            <person name="Pang H."/>
        </authorList>
    </citation>
    <scope>NUCLEOTIDE SEQUENCE [LARGE SCALE GENOMIC DNA]</scope>
    <source>
        <strain evidence="1">SYSU_2023b</strain>
        <tissue evidence="1">Whole body</tissue>
    </source>
</reference>
<dbReference type="Proteomes" id="UP001431783">
    <property type="component" value="Unassembled WGS sequence"/>
</dbReference>
<protein>
    <submittedName>
        <fullName evidence="1">Uncharacterized protein</fullName>
    </submittedName>
</protein>
<sequence>MEMTRGSDDAHFTFDGFDVMNNKSPCVSGGDRNSCSVKPGGDICRVSCTKDGINRTFQTLQVSECIQSGFPVGYLSASVEWMHQMKWIHVPKAYDAIFSSALSWF</sequence>
<evidence type="ECO:0000313" key="1">
    <source>
        <dbReference type="EMBL" id="KAK9881728.1"/>
    </source>
</evidence>
<proteinExistence type="predicted"/>